<dbReference type="InterPro" id="IPR032308">
    <property type="entry name" value="TDBD"/>
</dbReference>
<keyword evidence="4" id="KW-0862">Zinc</keyword>
<dbReference type="GO" id="GO:0005634">
    <property type="term" value="C:nucleus"/>
    <property type="evidence" value="ECO:0007669"/>
    <property type="project" value="UniProtKB-SubCell"/>
</dbReference>
<name>A0AA38SVV2_9ASTR</name>
<dbReference type="Pfam" id="PF16135">
    <property type="entry name" value="TDBD"/>
    <property type="match status" value="1"/>
</dbReference>
<dbReference type="Pfam" id="PF23209">
    <property type="entry name" value="IDM1_C"/>
    <property type="match status" value="1"/>
</dbReference>
<dbReference type="Pfam" id="PF22970">
    <property type="entry name" value="DUF7028"/>
    <property type="match status" value="2"/>
</dbReference>
<dbReference type="InterPro" id="IPR013083">
    <property type="entry name" value="Znf_RING/FYVE/PHD"/>
</dbReference>
<comment type="subcellular location">
    <subcellularLocation>
        <location evidence="1">Nucleus</location>
    </subcellularLocation>
</comment>
<feature type="domain" description="N-acetyltransferase" evidence="8">
    <location>
        <begin position="881"/>
        <end position="1049"/>
    </location>
</feature>
<dbReference type="InterPro" id="IPR000182">
    <property type="entry name" value="GNAT_dom"/>
</dbReference>
<dbReference type="SMART" id="SM00743">
    <property type="entry name" value="Agenet"/>
    <property type="match status" value="2"/>
</dbReference>
<protein>
    <recommendedName>
        <fullName evidence="11">PHD finger transcription factor</fullName>
    </recommendedName>
</protein>
<dbReference type="SUPFAM" id="SSF57903">
    <property type="entry name" value="FYVE/PHD zinc finger"/>
    <property type="match status" value="1"/>
</dbReference>
<dbReference type="InterPro" id="IPR011011">
    <property type="entry name" value="Znf_FYVE_PHD"/>
</dbReference>
<comment type="caution">
    <text evidence="9">The sequence shown here is derived from an EMBL/GenBank/DDBJ whole genome shotgun (WGS) entry which is preliminary data.</text>
</comment>
<dbReference type="Pfam" id="PF05641">
    <property type="entry name" value="Agenet"/>
    <property type="match status" value="1"/>
</dbReference>
<feature type="domain" description="PHD-type" evidence="7">
    <location>
        <begin position="731"/>
        <end position="777"/>
    </location>
</feature>
<dbReference type="Gene3D" id="3.40.630.30">
    <property type="match status" value="1"/>
</dbReference>
<dbReference type="InterPro" id="IPR016181">
    <property type="entry name" value="Acyl_CoA_acyltransferase"/>
</dbReference>
<dbReference type="InterPro" id="IPR014002">
    <property type="entry name" value="Agenet_dom_plant"/>
</dbReference>
<dbReference type="CDD" id="cd20405">
    <property type="entry name" value="Tudor_Agenet_AtDUF_rpt1_3"/>
    <property type="match status" value="1"/>
</dbReference>
<dbReference type="PROSITE" id="PS50016">
    <property type="entry name" value="ZF_PHD_2"/>
    <property type="match status" value="1"/>
</dbReference>
<dbReference type="CDD" id="cd04301">
    <property type="entry name" value="NAT_SF"/>
    <property type="match status" value="1"/>
</dbReference>
<dbReference type="EMBL" id="JARYMX010000006">
    <property type="protein sequence ID" value="KAJ9543671.1"/>
    <property type="molecule type" value="Genomic_DNA"/>
</dbReference>
<dbReference type="SUPFAM" id="SSF55729">
    <property type="entry name" value="Acyl-CoA N-acyltransferases (Nat)"/>
    <property type="match status" value="1"/>
</dbReference>
<dbReference type="InterPro" id="IPR019787">
    <property type="entry name" value="Znf_PHD-finger"/>
</dbReference>
<dbReference type="Proteomes" id="UP001172457">
    <property type="component" value="Chromosome 6"/>
</dbReference>
<keyword evidence="5" id="KW-0539">Nucleus</keyword>
<keyword evidence="2" id="KW-0479">Metal-binding</keyword>
<evidence type="ECO:0000256" key="5">
    <source>
        <dbReference type="ARBA" id="ARBA00023242"/>
    </source>
</evidence>
<reference evidence="9" key="1">
    <citation type="submission" date="2023-03" db="EMBL/GenBank/DDBJ databases">
        <title>Chromosome-scale reference genome and RAD-based genetic map of yellow starthistle (Centaurea solstitialis) reveal putative structural variation and QTLs associated with invader traits.</title>
        <authorList>
            <person name="Reatini B."/>
            <person name="Cang F.A."/>
            <person name="Jiang Q."/>
            <person name="Mckibben M.T.W."/>
            <person name="Barker M.S."/>
            <person name="Rieseberg L.H."/>
            <person name="Dlugosch K.M."/>
        </authorList>
    </citation>
    <scope>NUCLEOTIDE SEQUENCE</scope>
    <source>
        <strain evidence="9">CAN-66</strain>
        <tissue evidence="9">Leaf</tissue>
    </source>
</reference>
<dbReference type="InterPro" id="IPR054292">
    <property type="entry name" value="DUF7028"/>
</dbReference>
<dbReference type="PANTHER" id="PTHR46309">
    <property type="entry name" value="PHD FINGER PROTEIN 12"/>
    <property type="match status" value="1"/>
</dbReference>
<evidence type="ECO:0000313" key="9">
    <source>
        <dbReference type="EMBL" id="KAJ9543671.1"/>
    </source>
</evidence>
<keyword evidence="10" id="KW-1185">Reference proteome</keyword>
<evidence type="ECO:0000313" key="10">
    <source>
        <dbReference type="Proteomes" id="UP001172457"/>
    </source>
</evidence>
<dbReference type="GO" id="GO:0008270">
    <property type="term" value="F:zinc ion binding"/>
    <property type="evidence" value="ECO:0007669"/>
    <property type="project" value="UniProtKB-KW"/>
</dbReference>
<dbReference type="PANTHER" id="PTHR46309:SF11">
    <property type="entry name" value="HISTONE ACETYLTRANSFERASE CHROMATIN REGULATOR PHD FAMILY"/>
    <property type="match status" value="1"/>
</dbReference>
<dbReference type="PROSITE" id="PS51186">
    <property type="entry name" value="GNAT"/>
    <property type="match status" value="1"/>
</dbReference>
<gene>
    <name evidence="9" type="ORF">OSB04_023378</name>
</gene>
<dbReference type="InterPro" id="IPR008395">
    <property type="entry name" value="Agenet-like_dom"/>
</dbReference>
<dbReference type="SUPFAM" id="SSF63748">
    <property type="entry name" value="Tudor/PWWP/MBT"/>
    <property type="match status" value="1"/>
</dbReference>
<evidence type="ECO:0000256" key="3">
    <source>
        <dbReference type="ARBA" id="ARBA00022771"/>
    </source>
</evidence>
<accession>A0AA38SVV2</accession>
<evidence type="ECO:0000256" key="4">
    <source>
        <dbReference type="ARBA" id="ARBA00022833"/>
    </source>
</evidence>
<evidence type="ECO:0000256" key="1">
    <source>
        <dbReference type="ARBA" id="ARBA00004123"/>
    </source>
</evidence>
<evidence type="ECO:0000259" key="7">
    <source>
        <dbReference type="PROSITE" id="PS50016"/>
    </source>
</evidence>
<dbReference type="CDD" id="cd20406">
    <property type="entry name" value="Tudor_Agenet_AtDUF_rpt2_4"/>
    <property type="match status" value="1"/>
</dbReference>
<sequence>MATQIQPVFDHSRKRQRLTQFPKLLPNEKVEVRSIEEGFQGSWHSGIVIESRTRIRVVKYDHLVCDDSSNNLIESIPVSFSADCKIPADWGSKSEFPDYRGKIRPIPPRLIQKEVSLRYGHCVDVFYKDAWWEGVVFERLDERVFLVFFPDMGDELRVPFESLRRTQDWDSVNDEWDLRKDWVFLEVIEELKREWPVLVSVKQIWYDVRMTRCFVNEMKEWTFPVKERWKETVKEVIVESLKLTMAEFFQRLTFSEDFHDGCLFSDVKRRVLDSVMNLEPSFFGNLGDLRSDLVVKSDHENLHSDLVVKSDHENLHSDLVVKSDHENLENPVFEWRDVFPEPECCPDAISKYFERSKYGGKPSVDLTLKVRQHLSYLGWKIESKVYRIGSNGGATSRYRYTDPNGTQYYSLNVLCTELNKRHNSSSSFNVNRYLETPLLSPTPAKEEQEPKTHVMESEFCPQAVVDYCSMTSGWNSDLPKSRDGWVKTLQSNAMKHLFAVGWSKFYFERVSGRKVIVYASPNGRKFYSLRGACNHYLKDWLCSGLDNISELAETREINAYRDLIKKKGTVLCIKPISSSKKQSVKKLESLTKSRNGPTHDSLRNAHVLRSSKQVRKEISPMYRTPRTVLSWLIDNNIVLPRAKVQYRCKKDGRTMKEGRVTRDGIKCRCCKRTFSVTGFRSHAGRTAGRRPSANVFLEDGRSLLDCQRQLQENLDQDSRSINRHEIENENDYICSICQYGGELVLCDECPSSFHTSCLGLKVEVPEGEWFCPSCCCGICNRNRFDENYEQNTDSDVLNCAQCERRYHIGCLKGSEGFLKPETYLEANWFCSLRCEEVRVEVFDIIFSLHGLLGKSIPVGRDNLTWTLLKHKKLESSDYDDSDAEELTENNSKLNVAISVMHECFEPVKEPRTGRDITEDVILCRWSELRRLNFKGFYTVLLEKDDELISTAVVRVYGEKVAELPLVGTRFQYRRRGMCHILMHELEKKLKELGVERLVLPAVSSVLNTWTQSFGFSLMTESEKSKFLGCTFLDFQGTTMCHKLLATDLPSTEPVISRGNSCGTIVDLDRIGAISEVLQEGRIHESGEVGKSPLEHNDNANPLQILMNQPTNVEQQSKTECSVEASNPKEGNTNGFLKCYHRRKYMPTRVEAFLHM</sequence>
<dbReference type="SMART" id="SM00249">
    <property type="entry name" value="PHD"/>
    <property type="match status" value="2"/>
</dbReference>
<dbReference type="GO" id="GO:0016747">
    <property type="term" value="F:acyltransferase activity, transferring groups other than amino-acyl groups"/>
    <property type="evidence" value="ECO:0007669"/>
    <property type="project" value="InterPro"/>
</dbReference>
<evidence type="ECO:0008006" key="11">
    <source>
        <dbReference type="Google" id="ProtNLM"/>
    </source>
</evidence>
<dbReference type="InterPro" id="IPR042163">
    <property type="entry name" value="PHF12"/>
</dbReference>
<dbReference type="Gene3D" id="3.30.40.10">
    <property type="entry name" value="Zinc/RING finger domain, C3HC4 (zinc finger)"/>
    <property type="match status" value="2"/>
</dbReference>
<evidence type="ECO:0000256" key="6">
    <source>
        <dbReference type="PROSITE-ProRule" id="PRU00146"/>
    </source>
</evidence>
<dbReference type="InterPro" id="IPR056511">
    <property type="entry name" value="IDM1_C"/>
</dbReference>
<dbReference type="Pfam" id="PF00628">
    <property type="entry name" value="PHD"/>
    <property type="match status" value="1"/>
</dbReference>
<evidence type="ECO:0000256" key="2">
    <source>
        <dbReference type="ARBA" id="ARBA00022723"/>
    </source>
</evidence>
<dbReference type="GO" id="GO:0003714">
    <property type="term" value="F:transcription corepressor activity"/>
    <property type="evidence" value="ECO:0007669"/>
    <property type="project" value="InterPro"/>
</dbReference>
<evidence type="ECO:0000259" key="8">
    <source>
        <dbReference type="PROSITE" id="PS51186"/>
    </source>
</evidence>
<dbReference type="InterPro" id="IPR001965">
    <property type="entry name" value="Znf_PHD"/>
</dbReference>
<keyword evidence="3 6" id="KW-0863">Zinc-finger</keyword>
<organism evidence="9 10">
    <name type="scientific">Centaurea solstitialis</name>
    <name type="common">yellow star-thistle</name>
    <dbReference type="NCBI Taxonomy" id="347529"/>
    <lineage>
        <taxon>Eukaryota</taxon>
        <taxon>Viridiplantae</taxon>
        <taxon>Streptophyta</taxon>
        <taxon>Embryophyta</taxon>
        <taxon>Tracheophyta</taxon>
        <taxon>Spermatophyta</taxon>
        <taxon>Magnoliopsida</taxon>
        <taxon>eudicotyledons</taxon>
        <taxon>Gunneridae</taxon>
        <taxon>Pentapetalae</taxon>
        <taxon>asterids</taxon>
        <taxon>campanulids</taxon>
        <taxon>Asterales</taxon>
        <taxon>Asteraceae</taxon>
        <taxon>Carduoideae</taxon>
        <taxon>Cardueae</taxon>
        <taxon>Centaureinae</taxon>
        <taxon>Centaurea</taxon>
    </lineage>
</organism>
<dbReference type="AlphaFoldDB" id="A0AA38SVV2"/>
<proteinExistence type="predicted"/>
<dbReference type="GO" id="GO:0006357">
    <property type="term" value="P:regulation of transcription by RNA polymerase II"/>
    <property type="evidence" value="ECO:0007669"/>
    <property type="project" value="TreeGrafter"/>
</dbReference>